<organism evidence="1 2">
    <name type="scientific">Emydomyces testavorans</name>
    <dbReference type="NCBI Taxonomy" id="2070801"/>
    <lineage>
        <taxon>Eukaryota</taxon>
        <taxon>Fungi</taxon>
        <taxon>Dikarya</taxon>
        <taxon>Ascomycota</taxon>
        <taxon>Pezizomycotina</taxon>
        <taxon>Eurotiomycetes</taxon>
        <taxon>Eurotiomycetidae</taxon>
        <taxon>Onygenales</taxon>
        <taxon>Nannizziopsiaceae</taxon>
        <taxon>Emydomyces</taxon>
    </lineage>
</organism>
<dbReference type="Proteomes" id="UP001219355">
    <property type="component" value="Chromosome 2"/>
</dbReference>
<protein>
    <submittedName>
        <fullName evidence="1">Uncharacterized protein</fullName>
    </submittedName>
</protein>
<accession>A0AAF0DGU0</accession>
<keyword evidence="2" id="KW-1185">Reference proteome</keyword>
<proteinExistence type="predicted"/>
<gene>
    <name evidence="1" type="ORF">PRK78_003401</name>
</gene>
<reference evidence="1" key="1">
    <citation type="submission" date="2023-03" db="EMBL/GenBank/DDBJ databases">
        <title>Emydomyces testavorans Genome Sequence.</title>
        <authorList>
            <person name="Hoyer L."/>
        </authorList>
    </citation>
    <scope>NUCLEOTIDE SEQUENCE</scope>
    <source>
        <strain evidence="1">16-2883</strain>
    </source>
</reference>
<sequence length="181" mass="21040">MAREEIQKLAQKDGAFIAEYARARATKVGRAEGLSMLNEADYPLVPELRLMTILKMGANVKKWQKRLPDYARNRLLLTENERIAALDAELYAELDTPYVDIDKPTPMRSFAAADRILKQEGIAKDFTNAQKELLRHHSYANLLWFCTMYRFKRTLRLSMTFKDDTSLFEEHIRRLQVSLKG</sequence>
<evidence type="ECO:0000313" key="2">
    <source>
        <dbReference type="Proteomes" id="UP001219355"/>
    </source>
</evidence>
<evidence type="ECO:0000313" key="1">
    <source>
        <dbReference type="EMBL" id="WEW57934.1"/>
    </source>
</evidence>
<dbReference type="EMBL" id="CP120628">
    <property type="protein sequence ID" value="WEW57934.1"/>
    <property type="molecule type" value="Genomic_DNA"/>
</dbReference>
<dbReference type="AlphaFoldDB" id="A0AAF0DGU0"/>
<name>A0AAF0DGU0_9EURO</name>